<name>A0AAD7TNZ1_9APHY</name>
<dbReference type="EMBL" id="JAPEVG010000234">
    <property type="protein sequence ID" value="KAJ8473116.1"/>
    <property type="molecule type" value="Genomic_DNA"/>
</dbReference>
<dbReference type="PANTHER" id="PTHR13357:SF1">
    <property type="entry name" value="NCK-INTERACTING PROTEIN WITH SH3 DOMAIN"/>
    <property type="match status" value="1"/>
</dbReference>
<feature type="compositionally biased region" description="Low complexity" evidence="1">
    <location>
        <begin position="468"/>
        <end position="485"/>
    </location>
</feature>
<feature type="region of interest" description="Disordered" evidence="1">
    <location>
        <begin position="520"/>
        <end position="643"/>
    </location>
</feature>
<feature type="region of interest" description="Disordered" evidence="1">
    <location>
        <begin position="375"/>
        <end position="499"/>
    </location>
</feature>
<dbReference type="GO" id="GO:0071933">
    <property type="term" value="F:Arp2/3 complex binding"/>
    <property type="evidence" value="ECO:0007669"/>
    <property type="project" value="TreeGrafter"/>
</dbReference>
<accession>A0AAD7TNZ1</accession>
<dbReference type="GO" id="GO:0006897">
    <property type="term" value="P:endocytosis"/>
    <property type="evidence" value="ECO:0007669"/>
    <property type="project" value="TreeGrafter"/>
</dbReference>
<organism evidence="3 4">
    <name type="scientific">Trametes cubensis</name>
    <dbReference type="NCBI Taxonomy" id="1111947"/>
    <lineage>
        <taxon>Eukaryota</taxon>
        <taxon>Fungi</taxon>
        <taxon>Dikarya</taxon>
        <taxon>Basidiomycota</taxon>
        <taxon>Agaricomycotina</taxon>
        <taxon>Agaricomycetes</taxon>
        <taxon>Polyporales</taxon>
        <taxon>Polyporaceae</taxon>
        <taxon>Trametes</taxon>
    </lineage>
</organism>
<evidence type="ECO:0000313" key="3">
    <source>
        <dbReference type="EMBL" id="KAJ8473116.1"/>
    </source>
</evidence>
<feature type="compositionally biased region" description="Low complexity" evidence="1">
    <location>
        <begin position="563"/>
        <end position="588"/>
    </location>
</feature>
<dbReference type="GO" id="GO:0051666">
    <property type="term" value="P:actin cortical patch localization"/>
    <property type="evidence" value="ECO:0007669"/>
    <property type="project" value="TreeGrafter"/>
</dbReference>
<evidence type="ECO:0000256" key="1">
    <source>
        <dbReference type="SAM" id="MobiDB-lite"/>
    </source>
</evidence>
<sequence>MPAPPMDVFGIVYIIETAQQFWSVPYGNVSDVAPGQCHAERMSELLADDAQTNTDPHYEMILYSVMLSYGRRKPSFLRSQKRWQPLLPLLMDHVRWDVDPSVDDGFYGAVSGPSSGVNRGLGAPIEAKLRSLSVKLLYEVCRVQKMTLQDLKLFDDSFIDYLFDLVEQTRNVQDETFNYSVIKLIVALNEQFMVACLQPHTPNTQAGFAQQQDRSSPTFGENLIFMLNRADRTPEDMCMQLLILKLLYLLFTTKGMSEFFYTNDLCVLVDVFLREIGDIDEDNESLRHTYLRVLHPLLTKTQLRDMPYKRPQIVRTLESLIENESIRDVDPTTKRLVTRCLSGDWCVQFRTSAAPNAEQRKFSMWEGDVRRVESPGLDAVSSAPAPHSAGPVVGSGGMKTSLDRMGSLRGKNGKASRSAEHLPLPGTSSSPPKARSHQDARLRADEQPYRVSSRAVPSAAMRHGSGDSASSLPRVAAAAANPHSAAVKHRHRAGSVDVEGTTNSFASLSTRERVQELPHIIDDASPLVEEPIGGSPPEIRVLSPTSPGQVAPLSPTERTFTLSSSASTTSSSSSSKGTATSAPASPQRRAPPPPPVKKRRKPPAVPVGRSLGTAGGGPLSALAASSQPNLADLSAGARKVSGF</sequence>
<dbReference type="InterPro" id="IPR030125">
    <property type="entry name" value="SPIN90/Ldb17"/>
</dbReference>
<comment type="caution">
    <text evidence="3">The sequence shown here is derived from an EMBL/GenBank/DDBJ whole genome shotgun (WGS) entry which is preliminary data.</text>
</comment>
<dbReference type="GO" id="GO:0000147">
    <property type="term" value="P:actin cortical patch assembly"/>
    <property type="evidence" value="ECO:0007669"/>
    <property type="project" value="TreeGrafter"/>
</dbReference>
<dbReference type="AlphaFoldDB" id="A0AAD7TNZ1"/>
<dbReference type="GO" id="GO:0030479">
    <property type="term" value="C:actin cortical patch"/>
    <property type="evidence" value="ECO:0007669"/>
    <property type="project" value="TreeGrafter"/>
</dbReference>
<dbReference type="Pfam" id="PF09431">
    <property type="entry name" value="SPIN90_LRD"/>
    <property type="match status" value="1"/>
</dbReference>
<dbReference type="PANTHER" id="PTHR13357">
    <property type="entry name" value="SH3 ADAPTER PROTEIN SPIN90 NCK INTERACTING PROTEIN WITH SH3 DOMAIN"/>
    <property type="match status" value="1"/>
</dbReference>
<protein>
    <recommendedName>
        <fullName evidence="2">SPIN90/Ldb17 leucine-rich domain-containing protein</fullName>
    </recommendedName>
</protein>
<dbReference type="Proteomes" id="UP001215151">
    <property type="component" value="Unassembled WGS sequence"/>
</dbReference>
<feature type="compositionally biased region" description="Basic and acidic residues" evidence="1">
    <location>
        <begin position="436"/>
        <end position="448"/>
    </location>
</feature>
<proteinExistence type="predicted"/>
<evidence type="ECO:0000259" key="2">
    <source>
        <dbReference type="Pfam" id="PF09431"/>
    </source>
</evidence>
<keyword evidence="4" id="KW-1185">Reference proteome</keyword>
<reference evidence="3" key="1">
    <citation type="submission" date="2022-11" db="EMBL/GenBank/DDBJ databases">
        <title>Genome Sequence of Cubamyces cubensis.</title>
        <authorList>
            <person name="Buettner E."/>
        </authorList>
    </citation>
    <scope>NUCLEOTIDE SEQUENCE</scope>
    <source>
        <strain evidence="3">MPL-01</strain>
    </source>
</reference>
<dbReference type="InterPro" id="IPR018556">
    <property type="entry name" value="SPIN90/Ldb17_LRD"/>
</dbReference>
<gene>
    <name evidence="3" type="ORF">ONZ51_g8075</name>
</gene>
<evidence type="ECO:0000313" key="4">
    <source>
        <dbReference type="Proteomes" id="UP001215151"/>
    </source>
</evidence>
<feature type="domain" description="SPIN90/Ldb17 leucine-rich" evidence="2">
    <location>
        <begin position="174"/>
        <end position="313"/>
    </location>
</feature>